<reference evidence="1 2" key="1">
    <citation type="submission" date="2021-02" db="EMBL/GenBank/DDBJ databases">
        <title>Paenibacillus tianjinensis sp. nov.</title>
        <authorList>
            <person name="Liu H."/>
        </authorList>
    </citation>
    <scope>NUCLEOTIDE SEQUENCE [LARGE SCALE GENOMIC DNA]</scope>
    <source>
        <strain evidence="1 2">TB2019</strain>
    </source>
</reference>
<evidence type="ECO:0000313" key="2">
    <source>
        <dbReference type="Proteomes" id="UP000663452"/>
    </source>
</evidence>
<sequence>MTGRKQSYTLWDDLEKFDVGDSGACPSEWKGRKALYLSKMNSAIFLREEVRYEAYRLHAEVAIPGEVGFVGLVFDAIDSENYELIYLAPLEIQYDPIMNGSMTWQIYNGPFYQRPLPNTTGEWRDLTVEVDPDGAKVYFGNSSTEPALVLSSLQHGGQSGKVGVWSYLPAYIRNFSIEEIHPVPASRSIRALDTLISETFITEWHVSNVFMQDRPLEQHWTPALVEENGVLNINRIHKAEPGATVEVKSVFMVDEQQETILTLGFSDTIRLWVNDAEVYQGNWCWDPPVQDGRIRPDFASVPVQWRKGLNSIRAELSRKEDFGWGLAVKTGLSNMTLIS</sequence>
<protein>
    <recommendedName>
        <fullName evidence="3">DUF1080 domain-containing protein</fullName>
    </recommendedName>
</protein>
<organism evidence="1 2">
    <name type="scientific">Paenibacillus tianjinensis</name>
    <dbReference type="NCBI Taxonomy" id="2810347"/>
    <lineage>
        <taxon>Bacteria</taxon>
        <taxon>Bacillati</taxon>
        <taxon>Bacillota</taxon>
        <taxon>Bacilli</taxon>
        <taxon>Bacillales</taxon>
        <taxon>Paenibacillaceae</taxon>
        <taxon>Paenibacillus</taxon>
    </lineage>
</organism>
<proteinExistence type="predicted"/>
<dbReference type="Proteomes" id="UP000663452">
    <property type="component" value="Chromosome"/>
</dbReference>
<dbReference type="EMBL" id="CP070969">
    <property type="protein sequence ID" value="QSF45000.1"/>
    <property type="molecule type" value="Genomic_DNA"/>
</dbReference>
<dbReference type="RefSeq" id="WP_206102510.1">
    <property type="nucleotide sequence ID" value="NZ_CP070969.1"/>
</dbReference>
<gene>
    <name evidence="1" type="ORF">JRJ22_28355</name>
</gene>
<keyword evidence="2" id="KW-1185">Reference proteome</keyword>
<evidence type="ECO:0000313" key="1">
    <source>
        <dbReference type="EMBL" id="QSF45000.1"/>
    </source>
</evidence>
<evidence type="ECO:0008006" key="3">
    <source>
        <dbReference type="Google" id="ProtNLM"/>
    </source>
</evidence>
<accession>A0ABX7LA08</accession>
<dbReference type="Gene3D" id="2.60.120.560">
    <property type="entry name" value="Exo-inulinase, domain 1"/>
    <property type="match status" value="1"/>
</dbReference>
<name>A0ABX7LA08_9BACL</name>